<accession>A0A6I9QRN3</accession>
<dbReference type="Proteomes" id="UP000504607">
    <property type="component" value="Chromosome 2"/>
</dbReference>
<dbReference type="Pfam" id="PF26576">
    <property type="entry name" value="IBH1_N"/>
    <property type="match status" value="1"/>
</dbReference>
<dbReference type="InterPro" id="IPR059002">
    <property type="entry name" value="IBH1_N"/>
</dbReference>
<evidence type="ECO:0000256" key="3">
    <source>
        <dbReference type="ARBA" id="ARBA00023163"/>
    </source>
</evidence>
<keyword evidence="2" id="KW-0805">Transcription regulation</keyword>
<evidence type="ECO:0000313" key="5">
    <source>
        <dbReference type="Proteomes" id="UP000504607"/>
    </source>
</evidence>
<dbReference type="SUPFAM" id="SSF47459">
    <property type="entry name" value="HLH, helix-loop-helix DNA-binding domain"/>
    <property type="match status" value="1"/>
</dbReference>
<dbReference type="PANTHER" id="PTHR33124">
    <property type="entry name" value="TRANSCRIPTION FACTOR IBH1-LIKE 1"/>
    <property type="match status" value="1"/>
</dbReference>
<dbReference type="OrthoDB" id="658598at2759"/>
<dbReference type="AlphaFoldDB" id="A0A6I9QRN3"/>
<dbReference type="GO" id="GO:0006355">
    <property type="term" value="P:regulation of DNA-templated transcription"/>
    <property type="evidence" value="ECO:0007669"/>
    <property type="project" value="InterPro"/>
</dbReference>
<sequence length="212" mass="24205">MEEQQRSKRRRVYSVEPNALACANFSQKYISYLLPALLNVTSIGSSGRNKDNKIKKTIRFQVDMALVLSTGEFRWSHALRRKLEQGMDPRKIHNTAAFEPITISTFNVEMLGQFLACPGIPRPVDHVKTQMNLKPNSKLNEAGRLRAIGRRQGDQRKEIRREEEIDDHIKILRMLLPGGNEMGLSELLSEVESYVVCLQLQVKILRSLVGPH</sequence>
<comment type="similarity">
    <text evidence="1">Belongs to the bHLH protein family.</text>
</comment>
<evidence type="ECO:0000259" key="4">
    <source>
        <dbReference type="Pfam" id="PF26576"/>
    </source>
</evidence>
<name>A0A6I9QRN3_ELAGV</name>
<keyword evidence="3" id="KW-0804">Transcription</keyword>
<evidence type="ECO:0000256" key="2">
    <source>
        <dbReference type="ARBA" id="ARBA00023015"/>
    </source>
</evidence>
<evidence type="ECO:0000313" key="6">
    <source>
        <dbReference type="RefSeq" id="XP_010914193.1"/>
    </source>
</evidence>
<protein>
    <submittedName>
        <fullName evidence="6">Transcription factor bHLH146</fullName>
    </submittedName>
</protein>
<dbReference type="InterPro" id="IPR036638">
    <property type="entry name" value="HLH_DNA-bd_sf"/>
</dbReference>
<dbReference type="InParanoid" id="A0A6I9QRN3"/>
<dbReference type="RefSeq" id="XP_010914193.1">
    <property type="nucleotide sequence ID" value="XM_010915891.2"/>
</dbReference>
<dbReference type="GO" id="GO:0046983">
    <property type="term" value="F:protein dimerization activity"/>
    <property type="evidence" value="ECO:0007669"/>
    <property type="project" value="InterPro"/>
</dbReference>
<organism evidence="5 6">
    <name type="scientific">Elaeis guineensis var. tenera</name>
    <name type="common">Oil palm</name>
    <dbReference type="NCBI Taxonomy" id="51953"/>
    <lineage>
        <taxon>Eukaryota</taxon>
        <taxon>Viridiplantae</taxon>
        <taxon>Streptophyta</taxon>
        <taxon>Embryophyta</taxon>
        <taxon>Tracheophyta</taxon>
        <taxon>Spermatophyta</taxon>
        <taxon>Magnoliopsida</taxon>
        <taxon>Liliopsida</taxon>
        <taxon>Arecaceae</taxon>
        <taxon>Arecoideae</taxon>
        <taxon>Cocoseae</taxon>
        <taxon>Elaeidinae</taxon>
        <taxon>Elaeis</taxon>
    </lineage>
</organism>
<feature type="domain" description="IBH1-like N-terminal" evidence="4">
    <location>
        <begin position="23"/>
        <end position="86"/>
    </location>
</feature>
<keyword evidence="5" id="KW-1185">Reference proteome</keyword>
<gene>
    <name evidence="6" type="primary">LOC105039664</name>
</gene>
<reference evidence="6" key="1">
    <citation type="submission" date="2025-08" db="UniProtKB">
        <authorList>
            <consortium name="RefSeq"/>
        </authorList>
    </citation>
    <scope>IDENTIFICATION</scope>
</reference>
<proteinExistence type="inferred from homology"/>
<evidence type="ECO:0000256" key="1">
    <source>
        <dbReference type="ARBA" id="ARBA00005510"/>
    </source>
</evidence>
<dbReference type="InterPro" id="IPR044660">
    <property type="entry name" value="IBH1-like"/>
</dbReference>
<dbReference type="PANTHER" id="PTHR33124:SF42">
    <property type="entry name" value="TRANSCRIPTION FACTOR BHLH146"/>
    <property type="match status" value="1"/>
</dbReference>